<proteinExistence type="predicted"/>
<evidence type="ECO:0000313" key="3">
    <source>
        <dbReference type="Proteomes" id="UP000238034"/>
    </source>
</evidence>
<keyword evidence="1" id="KW-0812">Transmembrane</keyword>
<protein>
    <submittedName>
        <fullName evidence="2">Uncharacterized protein</fullName>
    </submittedName>
</protein>
<feature type="transmembrane region" description="Helical" evidence="1">
    <location>
        <begin position="16"/>
        <end position="42"/>
    </location>
</feature>
<dbReference type="RefSeq" id="WP_181276672.1">
    <property type="nucleotide sequence ID" value="NZ_PVTH01000002.1"/>
</dbReference>
<reference evidence="2 3" key="1">
    <citation type="submission" date="2018-03" db="EMBL/GenBank/DDBJ databases">
        <title>Genomic Encyclopedia of Type Strains, Phase III (KMG-III): the genomes of soil and plant-associated and newly described type strains.</title>
        <authorList>
            <person name="Whitman W."/>
        </authorList>
    </citation>
    <scope>NUCLEOTIDE SEQUENCE [LARGE SCALE GENOMIC DNA]</scope>
    <source>
        <strain evidence="2 3">CGMCC 1.9313</strain>
    </source>
</reference>
<evidence type="ECO:0000256" key="1">
    <source>
        <dbReference type="SAM" id="Phobius"/>
    </source>
</evidence>
<name>A0A2T0U990_9SPHI</name>
<keyword evidence="1" id="KW-1133">Transmembrane helix</keyword>
<gene>
    <name evidence="2" type="ORF">B0I27_102251</name>
</gene>
<evidence type="ECO:0000313" key="2">
    <source>
        <dbReference type="EMBL" id="PRY54484.1"/>
    </source>
</evidence>
<accession>A0A2T0U990</accession>
<keyword evidence="3" id="KW-1185">Reference proteome</keyword>
<dbReference type="EMBL" id="PVTH01000002">
    <property type="protein sequence ID" value="PRY54484.1"/>
    <property type="molecule type" value="Genomic_DNA"/>
</dbReference>
<organism evidence="2 3">
    <name type="scientific">Arcticibacter pallidicorallinus</name>
    <dbReference type="NCBI Taxonomy" id="1259464"/>
    <lineage>
        <taxon>Bacteria</taxon>
        <taxon>Pseudomonadati</taxon>
        <taxon>Bacteroidota</taxon>
        <taxon>Sphingobacteriia</taxon>
        <taxon>Sphingobacteriales</taxon>
        <taxon>Sphingobacteriaceae</taxon>
        <taxon>Arcticibacter</taxon>
    </lineage>
</organism>
<comment type="caution">
    <text evidence="2">The sequence shown here is derived from an EMBL/GenBank/DDBJ whole genome shotgun (WGS) entry which is preliminary data.</text>
</comment>
<keyword evidence="1" id="KW-0472">Membrane</keyword>
<dbReference type="AlphaFoldDB" id="A0A2T0U990"/>
<dbReference type="Proteomes" id="UP000238034">
    <property type="component" value="Unassembled WGS sequence"/>
</dbReference>
<sequence length="45" mass="4952">MKANEIFQGPEESRKITIMAFIIGNAVALVAFVAPLVLYILAKEM</sequence>